<dbReference type="InterPro" id="IPR036388">
    <property type="entry name" value="WH-like_DNA-bd_sf"/>
</dbReference>
<reference evidence="5" key="2">
    <citation type="submission" date="2021-04" db="EMBL/GenBank/DDBJ databases">
        <authorList>
            <person name="Gilroy R."/>
        </authorList>
    </citation>
    <scope>NUCLEOTIDE SEQUENCE</scope>
    <source>
        <strain evidence="5">ChiGjej1B1-98</strain>
    </source>
</reference>
<dbReference type="GO" id="GO:0003700">
    <property type="term" value="F:DNA-binding transcription factor activity"/>
    <property type="evidence" value="ECO:0007669"/>
    <property type="project" value="InterPro"/>
</dbReference>
<evidence type="ECO:0000256" key="1">
    <source>
        <dbReference type="ARBA" id="ARBA00023015"/>
    </source>
</evidence>
<organism evidence="5 6">
    <name type="scientific">Candidatus Agrococcus pullicola</name>
    <dbReference type="NCBI Taxonomy" id="2838429"/>
    <lineage>
        <taxon>Bacteria</taxon>
        <taxon>Bacillati</taxon>
        <taxon>Actinomycetota</taxon>
        <taxon>Actinomycetes</taxon>
        <taxon>Micrococcales</taxon>
        <taxon>Microbacteriaceae</taxon>
        <taxon>Agrococcus</taxon>
    </lineage>
</organism>
<comment type="caution">
    <text evidence="5">The sequence shown here is derived from an EMBL/GenBank/DDBJ whole genome shotgun (WGS) entry which is preliminary data.</text>
</comment>
<evidence type="ECO:0000313" key="5">
    <source>
        <dbReference type="EMBL" id="HIY66808.1"/>
    </source>
</evidence>
<dbReference type="PROSITE" id="PS50949">
    <property type="entry name" value="HTH_GNTR"/>
    <property type="match status" value="1"/>
</dbReference>
<gene>
    <name evidence="5" type="ORF">H9830_11090</name>
</gene>
<evidence type="ECO:0000259" key="4">
    <source>
        <dbReference type="PROSITE" id="PS50949"/>
    </source>
</evidence>
<dbReference type="Proteomes" id="UP000824005">
    <property type="component" value="Unassembled WGS sequence"/>
</dbReference>
<dbReference type="EMBL" id="DXDC01000334">
    <property type="protein sequence ID" value="HIY66808.1"/>
    <property type="molecule type" value="Genomic_DNA"/>
</dbReference>
<dbReference type="PANTHER" id="PTHR44846">
    <property type="entry name" value="MANNOSYL-D-GLYCERATE TRANSPORT/METABOLISM SYSTEM REPRESSOR MNGR-RELATED"/>
    <property type="match status" value="1"/>
</dbReference>
<dbReference type="CDD" id="cd07377">
    <property type="entry name" value="WHTH_GntR"/>
    <property type="match status" value="1"/>
</dbReference>
<dbReference type="InterPro" id="IPR011663">
    <property type="entry name" value="UTRA"/>
</dbReference>
<evidence type="ECO:0000256" key="2">
    <source>
        <dbReference type="ARBA" id="ARBA00023125"/>
    </source>
</evidence>
<dbReference type="InterPro" id="IPR000524">
    <property type="entry name" value="Tscrpt_reg_HTH_GntR"/>
</dbReference>
<dbReference type="InterPro" id="IPR050679">
    <property type="entry name" value="Bact_HTH_transcr_reg"/>
</dbReference>
<dbReference type="InterPro" id="IPR036390">
    <property type="entry name" value="WH_DNA-bd_sf"/>
</dbReference>
<dbReference type="InterPro" id="IPR028978">
    <property type="entry name" value="Chorismate_lyase_/UTRA_dom_sf"/>
</dbReference>
<keyword evidence="2" id="KW-0238">DNA-binding</keyword>
<dbReference type="GO" id="GO:0003677">
    <property type="term" value="F:DNA binding"/>
    <property type="evidence" value="ECO:0007669"/>
    <property type="project" value="UniProtKB-KW"/>
</dbReference>
<dbReference type="SUPFAM" id="SSF64288">
    <property type="entry name" value="Chorismate lyase-like"/>
    <property type="match status" value="1"/>
</dbReference>
<dbReference type="SUPFAM" id="SSF46785">
    <property type="entry name" value="Winged helix' DNA-binding domain"/>
    <property type="match status" value="1"/>
</dbReference>
<dbReference type="PANTHER" id="PTHR44846:SF1">
    <property type="entry name" value="MANNOSYL-D-GLYCERATE TRANSPORT_METABOLISM SYSTEM REPRESSOR MNGR-RELATED"/>
    <property type="match status" value="1"/>
</dbReference>
<dbReference type="Gene3D" id="3.40.1410.10">
    <property type="entry name" value="Chorismate lyase-like"/>
    <property type="match status" value="1"/>
</dbReference>
<name>A0A9D1YWX8_9MICO</name>
<dbReference type="GO" id="GO:0045892">
    <property type="term" value="P:negative regulation of DNA-templated transcription"/>
    <property type="evidence" value="ECO:0007669"/>
    <property type="project" value="TreeGrafter"/>
</dbReference>
<dbReference type="Pfam" id="PF00392">
    <property type="entry name" value="GntR"/>
    <property type="match status" value="1"/>
</dbReference>
<feature type="domain" description="HTH gntR-type" evidence="4">
    <location>
        <begin position="1"/>
        <end position="67"/>
    </location>
</feature>
<keyword evidence="3" id="KW-0804">Transcription</keyword>
<keyword evidence="1" id="KW-0805">Transcription regulation</keyword>
<proteinExistence type="predicted"/>
<dbReference type="Gene3D" id="1.10.10.10">
    <property type="entry name" value="Winged helix-like DNA-binding domain superfamily/Winged helix DNA-binding domain"/>
    <property type="match status" value="1"/>
</dbReference>
<reference evidence="5" key="1">
    <citation type="journal article" date="2021" name="PeerJ">
        <title>Extensive microbial diversity within the chicken gut microbiome revealed by metagenomics and culture.</title>
        <authorList>
            <person name="Gilroy R."/>
            <person name="Ravi A."/>
            <person name="Getino M."/>
            <person name="Pursley I."/>
            <person name="Horton D.L."/>
            <person name="Alikhan N.F."/>
            <person name="Baker D."/>
            <person name="Gharbi K."/>
            <person name="Hall N."/>
            <person name="Watson M."/>
            <person name="Adriaenssens E.M."/>
            <person name="Foster-Nyarko E."/>
            <person name="Jarju S."/>
            <person name="Secka A."/>
            <person name="Antonio M."/>
            <person name="Oren A."/>
            <person name="Chaudhuri R.R."/>
            <person name="La Ragione R."/>
            <person name="Hildebrand F."/>
            <person name="Pallen M.J."/>
        </authorList>
    </citation>
    <scope>NUCLEOTIDE SEQUENCE</scope>
    <source>
        <strain evidence="5">ChiGjej1B1-98</strain>
    </source>
</reference>
<dbReference type="SMART" id="SM00866">
    <property type="entry name" value="UTRA"/>
    <property type="match status" value="1"/>
</dbReference>
<evidence type="ECO:0000313" key="6">
    <source>
        <dbReference type="Proteomes" id="UP000824005"/>
    </source>
</evidence>
<sequence length="234" mass="25887">MVARVYEQIQELVAELGLKPGDRLTTETELAEIYDVSRSTVREALRLLEQEGAVHAVQGQGRFISASGSLRLERPMTKYESITEVLTARGYRVSSAVLDVSLSTADAKESEALGIDAGTEVIRLLRIRYGDDEPLVISANTLPRTTMPGPIEHRDWSGSLTAALAGHGHQVNASIATISAVELPEEWQQRYNLADLGPWLRVTEVGMSRQGERVLYAVDYHRGSEMSFSVLRHR</sequence>
<evidence type="ECO:0000256" key="3">
    <source>
        <dbReference type="ARBA" id="ARBA00023163"/>
    </source>
</evidence>
<dbReference type="AlphaFoldDB" id="A0A9D1YWX8"/>
<dbReference type="SMART" id="SM00345">
    <property type="entry name" value="HTH_GNTR"/>
    <property type="match status" value="1"/>
</dbReference>
<accession>A0A9D1YWX8</accession>
<protein>
    <submittedName>
        <fullName evidence="5">GntR family transcriptional regulator</fullName>
    </submittedName>
</protein>
<dbReference type="PRINTS" id="PR00035">
    <property type="entry name" value="HTHGNTR"/>
</dbReference>
<dbReference type="Pfam" id="PF07702">
    <property type="entry name" value="UTRA"/>
    <property type="match status" value="1"/>
</dbReference>